<dbReference type="PANTHER" id="PTHR46853">
    <property type="entry name" value="METHYLOSOME PROTEIN 50"/>
    <property type="match status" value="1"/>
</dbReference>
<dbReference type="AlphaFoldDB" id="A0A210Q8G3"/>
<keyword evidence="4" id="KW-0677">Repeat</keyword>
<dbReference type="GO" id="GO:0034709">
    <property type="term" value="C:methylosome"/>
    <property type="evidence" value="ECO:0007669"/>
    <property type="project" value="TreeGrafter"/>
</dbReference>
<name>A0A210Q8G3_MIZYE</name>
<evidence type="ECO:0000256" key="5">
    <source>
        <dbReference type="PROSITE-ProRule" id="PRU00221"/>
    </source>
</evidence>
<evidence type="ECO:0000256" key="2">
    <source>
        <dbReference type="ARBA" id="ARBA00022490"/>
    </source>
</evidence>
<sequence length="365" mass="40163">MDNIPAAMDRHLDVIQCHEDGGILLGASNLTGRYWYGSIWYYQDPSCAPDVEKCKAGVQLEAGLSDAQWLSSTKVLVGLDTGGLAVWELIDDFDTFMHQLSTLEHDDVVSSISITSDNKRAISGSNDRCVKVWDLETLASRNTYRAHSDTVECINCHPTESDIFLSCSQDGRIFLWDTRKPKPVSIVDKLPLQHSPKSVVWQPNSPHSFAVGDETGQIVVKDTRTSIGTPVTYTAHCRCVNRLEFSKDNPSLLASVSDDCEVVVTDISSPKCTEIYRNRSHRDFVKGLSWRGNKVFTCGWDSQVLTHTIDSAAVPTSDMVAVATKVKGQTSIGDMECKVETSNKDMVKCNGNNKGNGDSMSVEST</sequence>
<keyword evidence="3 5" id="KW-0853">WD repeat</keyword>
<dbReference type="InterPro" id="IPR052139">
    <property type="entry name" value="Methylosome_Comp_WDR77"/>
</dbReference>
<dbReference type="Gene3D" id="2.130.10.10">
    <property type="entry name" value="YVTN repeat-like/Quinoprotein amine dehydrogenase"/>
    <property type="match status" value="1"/>
</dbReference>
<evidence type="ECO:0000256" key="4">
    <source>
        <dbReference type="ARBA" id="ARBA00022737"/>
    </source>
</evidence>
<dbReference type="STRING" id="6573.A0A210Q8G3"/>
<evidence type="ECO:0000313" key="6">
    <source>
        <dbReference type="EMBL" id="OWF45005.1"/>
    </source>
</evidence>
<feature type="repeat" description="WD" evidence="5">
    <location>
        <begin position="102"/>
        <end position="143"/>
    </location>
</feature>
<feature type="repeat" description="WD" evidence="5">
    <location>
        <begin position="144"/>
        <end position="186"/>
    </location>
</feature>
<evidence type="ECO:0000256" key="1">
    <source>
        <dbReference type="ARBA" id="ARBA00004496"/>
    </source>
</evidence>
<organism evidence="6 7">
    <name type="scientific">Mizuhopecten yessoensis</name>
    <name type="common">Japanese scallop</name>
    <name type="synonym">Patinopecten yessoensis</name>
    <dbReference type="NCBI Taxonomy" id="6573"/>
    <lineage>
        <taxon>Eukaryota</taxon>
        <taxon>Metazoa</taxon>
        <taxon>Spiralia</taxon>
        <taxon>Lophotrochozoa</taxon>
        <taxon>Mollusca</taxon>
        <taxon>Bivalvia</taxon>
        <taxon>Autobranchia</taxon>
        <taxon>Pteriomorphia</taxon>
        <taxon>Pectinida</taxon>
        <taxon>Pectinoidea</taxon>
        <taxon>Pectinidae</taxon>
        <taxon>Mizuhopecten</taxon>
    </lineage>
</organism>
<accession>A0A210Q8G3</accession>
<dbReference type="InterPro" id="IPR036322">
    <property type="entry name" value="WD40_repeat_dom_sf"/>
</dbReference>
<dbReference type="InterPro" id="IPR001680">
    <property type="entry name" value="WD40_rpt"/>
</dbReference>
<dbReference type="InterPro" id="IPR019775">
    <property type="entry name" value="WD40_repeat_CS"/>
</dbReference>
<dbReference type="OrthoDB" id="10260946at2759"/>
<reference evidence="6 7" key="1">
    <citation type="journal article" date="2017" name="Nat. Ecol. Evol.">
        <title>Scallop genome provides insights into evolution of bilaterian karyotype and development.</title>
        <authorList>
            <person name="Wang S."/>
            <person name="Zhang J."/>
            <person name="Jiao W."/>
            <person name="Li J."/>
            <person name="Xun X."/>
            <person name="Sun Y."/>
            <person name="Guo X."/>
            <person name="Huan P."/>
            <person name="Dong B."/>
            <person name="Zhang L."/>
            <person name="Hu X."/>
            <person name="Sun X."/>
            <person name="Wang J."/>
            <person name="Zhao C."/>
            <person name="Wang Y."/>
            <person name="Wang D."/>
            <person name="Huang X."/>
            <person name="Wang R."/>
            <person name="Lv J."/>
            <person name="Li Y."/>
            <person name="Zhang Z."/>
            <person name="Liu B."/>
            <person name="Lu W."/>
            <person name="Hui Y."/>
            <person name="Liang J."/>
            <person name="Zhou Z."/>
            <person name="Hou R."/>
            <person name="Li X."/>
            <person name="Liu Y."/>
            <person name="Li H."/>
            <person name="Ning X."/>
            <person name="Lin Y."/>
            <person name="Zhao L."/>
            <person name="Xing Q."/>
            <person name="Dou J."/>
            <person name="Li Y."/>
            <person name="Mao J."/>
            <person name="Guo H."/>
            <person name="Dou H."/>
            <person name="Li T."/>
            <person name="Mu C."/>
            <person name="Jiang W."/>
            <person name="Fu Q."/>
            <person name="Fu X."/>
            <person name="Miao Y."/>
            <person name="Liu J."/>
            <person name="Yu Q."/>
            <person name="Li R."/>
            <person name="Liao H."/>
            <person name="Li X."/>
            <person name="Kong Y."/>
            <person name="Jiang Z."/>
            <person name="Chourrout D."/>
            <person name="Li R."/>
            <person name="Bao Z."/>
        </authorList>
    </citation>
    <scope>NUCLEOTIDE SEQUENCE [LARGE SCALE GENOMIC DNA]</scope>
    <source>
        <strain evidence="6 7">PY_sf001</strain>
    </source>
</reference>
<dbReference type="SUPFAM" id="SSF50978">
    <property type="entry name" value="WD40 repeat-like"/>
    <property type="match status" value="1"/>
</dbReference>
<proteinExistence type="predicted"/>
<evidence type="ECO:0000256" key="3">
    <source>
        <dbReference type="ARBA" id="ARBA00022574"/>
    </source>
</evidence>
<evidence type="ECO:0000313" key="7">
    <source>
        <dbReference type="Proteomes" id="UP000242188"/>
    </source>
</evidence>
<comment type="subcellular location">
    <subcellularLocation>
        <location evidence="1">Cytoplasm</location>
    </subcellularLocation>
</comment>
<dbReference type="PANTHER" id="PTHR46853:SF1">
    <property type="entry name" value="METHYLOSOME PROTEIN 50"/>
    <property type="match status" value="1"/>
</dbReference>
<dbReference type="GO" id="GO:0007309">
    <property type="term" value="P:oocyte axis specification"/>
    <property type="evidence" value="ECO:0007669"/>
    <property type="project" value="TreeGrafter"/>
</dbReference>
<dbReference type="PROSITE" id="PS50294">
    <property type="entry name" value="WD_REPEATS_REGION"/>
    <property type="match status" value="2"/>
</dbReference>
<dbReference type="SMART" id="SM00320">
    <property type="entry name" value="WD40"/>
    <property type="match status" value="4"/>
</dbReference>
<dbReference type="PROSITE" id="PS00678">
    <property type="entry name" value="WD_REPEATS_1"/>
    <property type="match status" value="1"/>
</dbReference>
<keyword evidence="2" id="KW-0963">Cytoplasm</keyword>
<dbReference type="Pfam" id="PF00400">
    <property type="entry name" value="WD40"/>
    <property type="match status" value="3"/>
</dbReference>
<gene>
    <name evidence="6" type="ORF">KP79_PYT07815</name>
</gene>
<keyword evidence="7" id="KW-1185">Reference proteome</keyword>
<dbReference type="EMBL" id="NEDP02004628">
    <property type="protein sequence ID" value="OWF45005.1"/>
    <property type="molecule type" value="Genomic_DNA"/>
</dbReference>
<protein>
    <submittedName>
        <fullName evidence="6">Methylosome protein 50</fullName>
    </submittedName>
</protein>
<dbReference type="PROSITE" id="PS50082">
    <property type="entry name" value="WD_REPEATS_2"/>
    <property type="match status" value="2"/>
</dbReference>
<dbReference type="InterPro" id="IPR015943">
    <property type="entry name" value="WD40/YVTN_repeat-like_dom_sf"/>
</dbReference>
<comment type="caution">
    <text evidence="6">The sequence shown here is derived from an EMBL/GenBank/DDBJ whole genome shotgun (WGS) entry which is preliminary data.</text>
</comment>
<dbReference type="Proteomes" id="UP000242188">
    <property type="component" value="Unassembled WGS sequence"/>
</dbReference>